<dbReference type="Proteomes" id="UP000188533">
    <property type="component" value="Unassembled WGS sequence"/>
</dbReference>
<evidence type="ECO:0000313" key="2">
    <source>
        <dbReference type="Proteomes" id="UP000188533"/>
    </source>
</evidence>
<organism evidence="1 2">
    <name type="scientific">Lentinula edodes</name>
    <name type="common">Shiitake mushroom</name>
    <name type="synonym">Lentinus edodes</name>
    <dbReference type="NCBI Taxonomy" id="5353"/>
    <lineage>
        <taxon>Eukaryota</taxon>
        <taxon>Fungi</taxon>
        <taxon>Dikarya</taxon>
        <taxon>Basidiomycota</taxon>
        <taxon>Agaricomycotina</taxon>
        <taxon>Agaricomycetes</taxon>
        <taxon>Agaricomycetidae</taxon>
        <taxon>Agaricales</taxon>
        <taxon>Marasmiineae</taxon>
        <taxon>Omphalotaceae</taxon>
        <taxon>Lentinula</taxon>
    </lineage>
</organism>
<dbReference type="EMBL" id="BDGU01000127">
    <property type="protein sequence ID" value="GAW03089.1"/>
    <property type="molecule type" value="Genomic_DNA"/>
</dbReference>
<sequence>MHHARPASRRLWISKSMIDIQNQGLRSAVPIQYEESRSLFIISHNPYAIYTASDPRARKFSCILLSGRGLSVVPMVNLIFKHLQKKLRHISPHFLGLIIKNTVSRRITRGSNRPPDGCSRSAWDFAGRCIEQGCASGELHCASKMAR</sequence>
<reference evidence="1 2" key="2">
    <citation type="submission" date="2017-02" db="EMBL/GenBank/DDBJ databases">
        <title>A genome survey and senescence transcriptome analysis in Lentinula edodes.</title>
        <authorList>
            <person name="Sakamoto Y."/>
            <person name="Nakade K."/>
            <person name="Sato S."/>
            <person name="Yoshida Y."/>
            <person name="Miyazaki K."/>
            <person name="Natsume S."/>
            <person name="Konno N."/>
        </authorList>
    </citation>
    <scope>NUCLEOTIDE SEQUENCE [LARGE SCALE GENOMIC DNA]</scope>
    <source>
        <strain evidence="1 2">NBRC 111202</strain>
    </source>
</reference>
<name>A0A1Q3E7Q0_LENED</name>
<reference evidence="1 2" key="1">
    <citation type="submission" date="2016-08" db="EMBL/GenBank/DDBJ databases">
        <authorList>
            <consortium name="Lentinula edodes genome sequencing consortium"/>
            <person name="Sakamoto Y."/>
            <person name="Nakade K."/>
            <person name="Sato S."/>
            <person name="Yoshida Y."/>
            <person name="Miyazaki K."/>
            <person name="Natsume S."/>
            <person name="Konno N."/>
        </authorList>
    </citation>
    <scope>NUCLEOTIDE SEQUENCE [LARGE SCALE GENOMIC DNA]</scope>
    <source>
        <strain evidence="1 2">NBRC 111202</strain>
    </source>
</reference>
<protein>
    <submittedName>
        <fullName evidence="1">Uncharacterized protein</fullName>
    </submittedName>
</protein>
<comment type="caution">
    <text evidence="1">The sequence shown here is derived from an EMBL/GenBank/DDBJ whole genome shotgun (WGS) entry which is preliminary data.</text>
</comment>
<dbReference type="AlphaFoldDB" id="A0A1Q3E7Q0"/>
<keyword evidence="2" id="KW-1185">Reference proteome</keyword>
<evidence type="ECO:0000313" key="1">
    <source>
        <dbReference type="EMBL" id="GAW03089.1"/>
    </source>
</evidence>
<gene>
    <name evidence="1" type="ORF">LENED_004782</name>
</gene>
<proteinExistence type="predicted"/>
<accession>A0A1Q3E7Q0</accession>